<feature type="compositionally biased region" description="Basic residues" evidence="3">
    <location>
        <begin position="118"/>
        <end position="129"/>
    </location>
</feature>
<protein>
    <submittedName>
        <fullName evidence="4">KH domain-containing protein</fullName>
    </submittedName>
</protein>
<dbReference type="InterPro" id="IPR020627">
    <property type="entry name" value="KhpA"/>
</dbReference>
<dbReference type="PANTHER" id="PTHR34654:SF1">
    <property type="entry name" value="RNA-BINDING PROTEIN KHPA"/>
    <property type="match status" value="1"/>
</dbReference>
<proteinExistence type="predicted"/>
<keyword evidence="2" id="KW-0694">RNA-binding</keyword>
<evidence type="ECO:0000256" key="1">
    <source>
        <dbReference type="ARBA" id="ARBA00022490"/>
    </source>
</evidence>
<dbReference type="PANTHER" id="PTHR34654">
    <property type="entry name" value="UPF0109 PROTEIN SCO5592"/>
    <property type="match status" value="1"/>
</dbReference>
<dbReference type="Proteomes" id="UP001065613">
    <property type="component" value="Chromosome"/>
</dbReference>
<organism evidence="4">
    <name type="scientific">Woronichinia naegeliana WA131</name>
    <dbReference type="NCBI Taxonomy" id="2824559"/>
    <lineage>
        <taxon>Bacteria</taxon>
        <taxon>Bacillati</taxon>
        <taxon>Cyanobacteriota</taxon>
        <taxon>Cyanophyceae</taxon>
        <taxon>Synechococcales</taxon>
        <taxon>Coelosphaeriaceae</taxon>
        <taxon>Woronichinia</taxon>
    </lineage>
</organism>
<sequence>MVLAVSPQIHSPDYMGLVSFLITPFLSASDSLRVDCEQANRKQRVWIRVAIEGEDKGRIFGRGGRNLNAICTVLEVAAATVGQTVYLDVYESDRDQSSSYLTRKRRPYGNGHEAEKFQRRRSRPRYSTD</sequence>
<dbReference type="KEGG" id="wna:KA717_21245"/>
<keyword evidence="1" id="KW-0963">Cytoplasm</keyword>
<reference evidence="4" key="1">
    <citation type="submission" date="2021-04" db="EMBL/GenBank/DDBJ databases">
        <title>Genome sequence of Woronichinia naegeliana from Washington state freshwater lake bloom.</title>
        <authorList>
            <person name="Dreher T.W."/>
        </authorList>
    </citation>
    <scope>NUCLEOTIDE SEQUENCE</scope>
    <source>
        <strain evidence="4">WA131</strain>
    </source>
</reference>
<dbReference type="GO" id="GO:0003723">
    <property type="term" value="F:RNA binding"/>
    <property type="evidence" value="ECO:0007669"/>
    <property type="project" value="UniProtKB-KW"/>
</dbReference>
<feature type="region of interest" description="Disordered" evidence="3">
    <location>
        <begin position="94"/>
        <end position="129"/>
    </location>
</feature>
<dbReference type="Pfam" id="PF13083">
    <property type="entry name" value="KH_KhpA-B"/>
    <property type="match status" value="1"/>
</dbReference>
<evidence type="ECO:0000256" key="2">
    <source>
        <dbReference type="ARBA" id="ARBA00022884"/>
    </source>
</evidence>
<evidence type="ECO:0000313" key="4">
    <source>
        <dbReference type="EMBL" id="UXE58573.1"/>
    </source>
</evidence>
<dbReference type="EMBL" id="CP073041">
    <property type="protein sequence ID" value="UXE58573.1"/>
    <property type="molecule type" value="Genomic_DNA"/>
</dbReference>
<accession>A0A977PU14</accession>
<name>A0A977PU14_9CYAN</name>
<evidence type="ECO:0000256" key="3">
    <source>
        <dbReference type="SAM" id="MobiDB-lite"/>
    </source>
</evidence>
<gene>
    <name evidence="4" type="ORF">KA717_21245</name>
</gene>
<dbReference type="AlphaFoldDB" id="A0A977PU14"/>